<sequence>MTQYAYQTTVQAEWVDHNQHMNDAAYSRVFSDTTDDWLAYLGLTPQAIEDWQYTVFTLEHHLTFLKEMKQSEPITVRVQLYDYDAKRLHVFMSMYNEENELTATYEVMLMGIDTVTGRPAPFKETMFQAIENAYKAEPLTEKPKQLGHQIGIRHK</sequence>
<gene>
    <name evidence="1" type="ORF">HHH54_04555</name>
</gene>
<organism evidence="1 2">
    <name type="scientific">Staphylococcus canis</name>
    <dbReference type="NCBI Taxonomy" id="2724942"/>
    <lineage>
        <taxon>Bacteria</taxon>
        <taxon>Bacillati</taxon>
        <taxon>Bacillota</taxon>
        <taxon>Bacilli</taxon>
        <taxon>Bacillales</taxon>
        <taxon>Staphylococcaceae</taxon>
        <taxon>Staphylococcus</taxon>
    </lineage>
</organism>
<dbReference type="EMBL" id="JABANU010000008">
    <property type="protein sequence ID" value="MBI5974872.1"/>
    <property type="molecule type" value="Genomic_DNA"/>
</dbReference>
<dbReference type="PANTHER" id="PTHR31793:SF2">
    <property type="entry name" value="BLR1345 PROTEIN"/>
    <property type="match status" value="1"/>
</dbReference>
<keyword evidence="2" id="KW-1185">Reference proteome</keyword>
<evidence type="ECO:0000313" key="1">
    <source>
        <dbReference type="EMBL" id="MBI5974872.1"/>
    </source>
</evidence>
<protein>
    <submittedName>
        <fullName evidence="1">Thioesterase</fullName>
    </submittedName>
</protein>
<dbReference type="Proteomes" id="UP000751852">
    <property type="component" value="Unassembled WGS sequence"/>
</dbReference>
<name>A0ABS0T8V1_9STAP</name>
<accession>A0ABS0T8V1</accession>
<proteinExistence type="predicted"/>
<dbReference type="SUPFAM" id="SSF54637">
    <property type="entry name" value="Thioesterase/thiol ester dehydrase-isomerase"/>
    <property type="match status" value="1"/>
</dbReference>
<dbReference type="Pfam" id="PF13279">
    <property type="entry name" value="4HBT_2"/>
    <property type="match status" value="1"/>
</dbReference>
<dbReference type="Gene3D" id="3.10.129.10">
    <property type="entry name" value="Hotdog Thioesterase"/>
    <property type="match status" value="1"/>
</dbReference>
<comment type="caution">
    <text evidence="1">The sequence shown here is derived from an EMBL/GenBank/DDBJ whole genome shotgun (WGS) entry which is preliminary data.</text>
</comment>
<dbReference type="CDD" id="cd00586">
    <property type="entry name" value="4HBT"/>
    <property type="match status" value="1"/>
</dbReference>
<dbReference type="PANTHER" id="PTHR31793">
    <property type="entry name" value="4-HYDROXYBENZOYL-COA THIOESTERASE FAMILY MEMBER"/>
    <property type="match status" value="1"/>
</dbReference>
<reference evidence="1 2" key="1">
    <citation type="submission" date="2020-04" db="EMBL/GenBank/DDBJ databases">
        <title>Staphylococcus species from domestic dog.</title>
        <authorList>
            <person name="Paterson G.K."/>
        </authorList>
    </citation>
    <scope>NUCLEOTIDE SEQUENCE [LARGE SCALE GENOMIC DNA]</scope>
    <source>
        <strain evidence="1 2">H16/1A</strain>
    </source>
</reference>
<dbReference type="InterPro" id="IPR029069">
    <property type="entry name" value="HotDog_dom_sf"/>
</dbReference>
<dbReference type="RefSeq" id="WP_198617654.1">
    <property type="nucleotide sequence ID" value="NZ_JABANU010000008.1"/>
</dbReference>
<dbReference type="InterPro" id="IPR050563">
    <property type="entry name" value="4-hydroxybenzoyl-CoA_TE"/>
</dbReference>
<evidence type="ECO:0000313" key="2">
    <source>
        <dbReference type="Proteomes" id="UP000751852"/>
    </source>
</evidence>